<name>A0ABP3AL37_MYCUL</name>
<sequence length="47" mass="5328">MWPCWISSAAQDRAHLPDQYLRGRMRAQARGFDVGEADRISGAHITE</sequence>
<reference evidence="1 2" key="1">
    <citation type="submission" date="2014-01" db="EMBL/GenBank/DDBJ databases">
        <authorList>
            <person name="Dobos K."/>
            <person name="Lenaerts A."/>
            <person name="Ordway D."/>
            <person name="DeGroote M.A."/>
            <person name="Parker T."/>
            <person name="Sizemore C."/>
            <person name="Tallon L.J."/>
            <person name="Sadzewicz L.K."/>
            <person name="Sengamalay N."/>
            <person name="Fraser C.M."/>
            <person name="Hine E."/>
            <person name="Shefchek K.A."/>
            <person name="Das S.P."/>
            <person name="Tettelin H."/>
        </authorList>
    </citation>
    <scope>NUCLEOTIDE SEQUENCE [LARGE SCALE GENOMIC DNA]</scope>
    <source>
        <strain evidence="1 2">Harvey</strain>
    </source>
</reference>
<dbReference type="Proteomes" id="UP000020681">
    <property type="component" value="Unassembled WGS sequence"/>
</dbReference>
<protein>
    <submittedName>
        <fullName evidence="1">Uncharacterized protein</fullName>
    </submittedName>
</protein>
<gene>
    <name evidence="1" type="ORF">I551_1768</name>
</gene>
<comment type="caution">
    <text evidence="1">The sequence shown here is derived from an EMBL/GenBank/DDBJ whole genome shotgun (WGS) entry which is preliminary data.</text>
</comment>
<dbReference type="EMBL" id="JAOL01000085">
    <property type="protein sequence ID" value="EUA91867.1"/>
    <property type="molecule type" value="Genomic_DNA"/>
</dbReference>
<evidence type="ECO:0000313" key="1">
    <source>
        <dbReference type="EMBL" id="EUA91867.1"/>
    </source>
</evidence>
<organism evidence="1 2">
    <name type="scientific">Mycobacterium ulcerans str. Harvey</name>
    <dbReference type="NCBI Taxonomy" id="1299332"/>
    <lineage>
        <taxon>Bacteria</taxon>
        <taxon>Bacillati</taxon>
        <taxon>Actinomycetota</taxon>
        <taxon>Actinomycetes</taxon>
        <taxon>Mycobacteriales</taxon>
        <taxon>Mycobacteriaceae</taxon>
        <taxon>Mycobacterium</taxon>
        <taxon>Mycobacterium ulcerans group</taxon>
    </lineage>
</organism>
<proteinExistence type="predicted"/>
<accession>A0ABP3AL37</accession>
<evidence type="ECO:0000313" key="2">
    <source>
        <dbReference type="Proteomes" id="UP000020681"/>
    </source>
</evidence>
<keyword evidence="2" id="KW-1185">Reference proteome</keyword>